<dbReference type="RefSeq" id="WP_063241076.1">
    <property type="nucleotide sequence ID" value="NZ_CP032518.1"/>
</dbReference>
<accession>A0A375GIB2</accession>
<dbReference type="GO" id="GO:0003700">
    <property type="term" value="F:DNA-binding transcription factor activity"/>
    <property type="evidence" value="ECO:0007669"/>
    <property type="project" value="InterPro"/>
</dbReference>
<feature type="domain" description="HTH lysR-type" evidence="6">
    <location>
        <begin position="5"/>
        <end position="62"/>
    </location>
</feature>
<dbReference type="GeneID" id="303488019"/>
<dbReference type="SUPFAM" id="SSF53850">
    <property type="entry name" value="Periplasmic binding protein-like II"/>
    <property type="match status" value="1"/>
</dbReference>
<dbReference type="PROSITE" id="PS50931">
    <property type="entry name" value="HTH_LYSR"/>
    <property type="match status" value="1"/>
</dbReference>
<organism evidence="9">
    <name type="scientific">Cupriavidus oxalaticus</name>
    <dbReference type="NCBI Taxonomy" id="96344"/>
    <lineage>
        <taxon>Bacteria</taxon>
        <taxon>Pseudomonadati</taxon>
        <taxon>Pseudomonadota</taxon>
        <taxon>Betaproteobacteria</taxon>
        <taxon>Burkholderiales</taxon>
        <taxon>Burkholderiaceae</taxon>
        <taxon>Cupriavidus</taxon>
    </lineage>
</organism>
<dbReference type="EMBL" id="CP032518">
    <property type="protein sequence ID" value="QEZ44241.1"/>
    <property type="molecule type" value="Genomic_DNA"/>
</dbReference>
<evidence type="ECO:0000256" key="4">
    <source>
        <dbReference type="ARBA" id="ARBA00023163"/>
    </source>
</evidence>
<reference evidence="7 10" key="2">
    <citation type="submission" date="2018-09" db="EMBL/GenBank/DDBJ databases">
        <title>Complete genome sequence of Cupriavidus oxalaticus T2, a bacterium capable of phenol tolerance and degradation.</title>
        <authorList>
            <person name="Yan J."/>
        </authorList>
    </citation>
    <scope>NUCLEOTIDE SEQUENCE [LARGE SCALE GENOMIC DNA]</scope>
    <source>
        <strain evidence="7 10">T2</strain>
    </source>
</reference>
<dbReference type="Gene3D" id="3.40.190.290">
    <property type="match status" value="1"/>
</dbReference>
<keyword evidence="4" id="KW-0804">Transcription</keyword>
<keyword evidence="11" id="KW-1185">Reference proteome</keyword>
<dbReference type="OrthoDB" id="8680424at2"/>
<dbReference type="SUPFAM" id="SSF46785">
    <property type="entry name" value="Winged helix' DNA-binding domain"/>
    <property type="match status" value="1"/>
</dbReference>
<evidence type="ECO:0000313" key="10">
    <source>
        <dbReference type="Proteomes" id="UP000325743"/>
    </source>
</evidence>
<dbReference type="InterPro" id="IPR005119">
    <property type="entry name" value="LysR_subst-bd"/>
</dbReference>
<dbReference type="InterPro" id="IPR058163">
    <property type="entry name" value="LysR-type_TF_proteobact-type"/>
</dbReference>
<evidence type="ECO:0000256" key="1">
    <source>
        <dbReference type="ARBA" id="ARBA00009437"/>
    </source>
</evidence>
<comment type="similarity">
    <text evidence="1">Belongs to the LysR transcriptional regulatory family.</text>
</comment>
<reference evidence="9" key="1">
    <citation type="submission" date="2018-01" db="EMBL/GenBank/DDBJ databases">
        <authorList>
            <person name="Clerissi C."/>
        </authorList>
    </citation>
    <scope>NUCLEOTIDE SEQUENCE</scope>
    <source>
        <strain evidence="9">Cupriavidus oxalaticus LMG 2235</strain>
    </source>
</reference>
<name>A0A375GIB2_9BURK</name>
<gene>
    <name evidence="9" type="ORF">CO2235_MP20030</name>
    <name evidence="7" type="ORF">D2917_08375</name>
    <name evidence="8" type="ORF">JTE92_00745</name>
</gene>
<dbReference type="EMBL" id="CP069811">
    <property type="protein sequence ID" value="QRQ91511.1"/>
    <property type="molecule type" value="Genomic_DNA"/>
</dbReference>
<keyword evidence="3" id="KW-0238">DNA-binding</keyword>
<evidence type="ECO:0000313" key="7">
    <source>
        <dbReference type="EMBL" id="QEZ44241.1"/>
    </source>
</evidence>
<dbReference type="InterPro" id="IPR000847">
    <property type="entry name" value="LysR_HTH_N"/>
</dbReference>
<evidence type="ECO:0000259" key="6">
    <source>
        <dbReference type="PROSITE" id="PS50931"/>
    </source>
</evidence>
<evidence type="ECO:0000313" key="11">
    <source>
        <dbReference type="Proteomes" id="UP000623307"/>
    </source>
</evidence>
<dbReference type="Proteomes" id="UP000256862">
    <property type="component" value="Plasmid CO2235_mp"/>
</dbReference>
<evidence type="ECO:0000256" key="3">
    <source>
        <dbReference type="ARBA" id="ARBA00023125"/>
    </source>
</evidence>
<dbReference type="Proteomes" id="UP000623307">
    <property type="component" value="Chromosome 1"/>
</dbReference>
<sequence length="342" mass="37249">MNQTIQWNDWEAFCCVVEQGTFTAAAEQLDCPKSRVSAAVARLETAIGAKLLERTTRRMRLTDAGKAVYRDVAPLFARLREIRQETLAREERVQGVLRIATPYEFGAQQLGGVICRTLAAHPALDVAVEITQGLVDPIRDGFDVAFVIVDADLPDSGTVARRIYHVERGLFAAPSLADSLPAQLRPEDLANMPTLTTPGDTVWEFTRDGETVSVPIRPRMQTFNAELRLQGALAGLGIARLSVNYCEAEIAQGRLVRVLPDFPLPPLRVFALLPDRRLQPRKVRAFMEAIESMMVSELGPESGLEGAEGIEPGEWAREGAGPEGDAQADGNGLAQGEARPPG</sequence>
<dbReference type="Pfam" id="PF00126">
    <property type="entry name" value="HTH_1"/>
    <property type="match status" value="1"/>
</dbReference>
<evidence type="ECO:0000256" key="5">
    <source>
        <dbReference type="SAM" id="MobiDB-lite"/>
    </source>
</evidence>
<dbReference type="PANTHER" id="PTHR30537:SF5">
    <property type="entry name" value="HTH-TYPE TRANSCRIPTIONAL ACTIVATOR TTDR-RELATED"/>
    <property type="match status" value="1"/>
</dbReference>
<feature type="region of interest" description="Disordered" evidence="5">
    <location>
        <begin position="297"/>
        <end position="342"/>
    </location>
</feature>
<dbReference type="FunFam" id="1.10.10.10:FF:000001">
    <property type="entry name" value="LysR family transcriptional regulator"/>
    <property type="match status" value="1"/>
</dbReference>
<dbReference type="EMBL" id="OGUS01000137">
    <property type="protein sequence ID" value="SPC19627.1"/>
    <property type="molecule type" value="Genomic_DNA"/>
</dbReference>
<proteinExistence type="inferred from homology"/>
<dbReference type="Proteomes" id="UP000325743">
    <property type="component" value="Chromosome 1"/>
</dbReference>
<dbReference type="CDD" id="cd08422">
    <property type="entry name" value="PBP2_CrgA_like"/>
    <property type="match status" value="1"/>
</dbReference>
<dbReference type="Pfam" id="PF03466">
    <property type="entry name" value="LysR_substrate"/>
    <property type="match status" value="1"/>
</dbReference>
<dbReference type="InterPro" id="IPR036388">
    <property type="entry name" value="WH-like_DNA-bd_sf"/>
</dbReference>
<dbReference type="AlphaFoldDB" id="A0A375GIB2"/>
<evidence type="ECO:0000313" key="9">
    <source>
        <dbReference type="EMBL" id="SPC19627.1"/>
    </source>
</evidence>
<reference evidence="8 11" key="3">
    <citation type="submission" date="2021-02" db="EMBL/GenBank/DDBJ databases">
        <title>Complete Genome Sequence of Cupriavidus oxalaticus Strain Ox1, a Soil Oxalate-Degrading Species.</title>
        <authorList>
            <person name="Palmieri F."/>
            <person name="Udriet P."/>
            <person name="Deuasquier M."/>
            <person name="Beaudoing E."/>
            <person name="Johnson S.L."/>
            <person name="Davenport K.W."/>
            <person name="Chain P.S."/>
            <person name="Bindschedler S."/>
            <person name="Junier P."/>
        </authorList>
    </citation>
    <scope>NUCLEOTIDE SEQUENCE [LARGE SCALE GENOMIC DNA]</scope>
    <source>
        <strain evidence="8 11">Ox1</strain>
    </source>
</reference>
<evidence type="ECO:0000313" key="8">
    <source>
        <dbReference type="EMBL" id="QRQ91511.1"/>
    </source>
</evidence>
<dbReference type="InterPro" id="IPR036390">
    <property type="entry name" value="WH_DNA-bd_sf"/>
</dbReference>
<dbReference type="PANTHER" id="PTHR30537">
    <property type="entry name" value="HTH-TYPE TRANSCRIPTIONAL REGULATOR"/>
    <property type="match status" value="1"/>
</dbReference>
<protein>
    <submittedName>
        <fullName evidence="9">LysR family transcriptional regulator</fullName>
    </submittedName>
</protein>
<dbReference type="GO" id="GO:0003677">
    <property type="term" value="F:DNA binding"/>
    <property type="evidence" value="ECO:0007669"/>
    <property type="project" value="UniProtKB-KW"/>
</dbReference>
<dbReference type="Gene3D" id="1.10.10.10">
    <property type="entry name" value="Winged helix-like DNA-binding domain superfamily/Winged helix DNA-binding domain"/>
    <property type="match status" value="1"/>
</dbReference>
<keyword evidence="2" id="KW-0805">Transcription regulation</keyword>
<evidence type="ECO:0000256" key="2">
    <source>
        <dbReference type="ARBA" id="ARBA00023015"/>
    </source>
</evidence>